<gene>
    <name evidence="2" type="ORF">g.17901</name>
</gene>
<proteinExistence type="predicted"/>
<reference evidence="2" key="1">
    <citation type="submission" date="2015-11" db="EMBL/GenBank/DDBJ databases">
        <title>De novo transcriptome assembly of four potential Pierce s Disease insect vectors from Arizona vineyards.</title>
        <authorList>
            <person name="Tassone E.E."/>
        </authorList>
    </citation>
    <scope>NUCLEOTIDE SEQUENCE</scope>
</reference>
<dbReference type="EMBL" id="GEBQ01004776">
    <property type="protein sequence ID" value="JAT35201.1"/>
    <property type="molecule type" value="Transcribed_RNA"/>
</dbReference>
<evidence type="ECO:0000313" key="2">
    <source>
        <dbReference type="EMBL" id="JAT35201.1"/>
    </source>
</evidence>
<evidence type="ECO:0008006" key="3">
    <source>
        <dbReference type="Google" id="ProtNLM"/>
    </source>
</evidence>
<keyword evidence="1" id="KW-0732">Signal</keyword>
<organism evidence="2">
    <name type="scientific">Graphocephala atropunctata</name>
    <dbReference type="NCBI Taxonomy" id="36148"/>
    <lineage>
        <taxon>Eukaryota</taxon>
        <taxon>Metazoa</taxon>
        <taxon>Ecdysozoa</taxon>
        <taxon>Arthropoda</taxon>
        <taxon>Hexapoda</taxon>
        <taxon>Insecta</taxon>
        <taxon>Pterygota</taxon>
        <taxon>Neoptera</taxon>
        <taxon>Paraneoptera</taxon>
        <taxon>Hemiptera</taxon>
        <taxon>Auchenorrhyncha</taxon>
        <taxon>Membracoidea</taxon>
        <taxon>Cicadellidae</taxon>
        <taxon>Cicadellinae</taxon>
        <taxon>Cicadellini</taxon>
        <taxon>Graphocephala</taxon>
    </lineage>
</organism>
<protein>
    <recommendedName>
        <fullName evidence="3">Lipocalin/cytosolic fatty-acid binding domain-containing protein</fullName>
    </recommendedName>
</protein>
<feature type="chain" id="PRO_5008588259" description="Lipocalin/cytosolic fatty-acid binding domain-containing protein" evidence="1">
    <location>
        <begin position="20"/>
        <end position="184"/>
    </location>
</feature>
<evidence type="ECO:0000256" key="1">
    <source>
        <dbReference type="SAM" id="SignalP"/>
    </source>
</evidence>
<dbReference type="AlphaFoldDB" id="A0A1B6MH39"/>
<feature type="signal peptide" evidence="1">
    <location>
        <begin position="1"/>
        <end position="19"/>
    </location>
</feature>
<sequence>MRLWLLLVTALASPFLCYGLPGKCNPEIIKKISEMWEGNHPRNITETEVGFVKSVVVWTTHSYYPKDTQCVYSLATNGLLAIVYVYENGDWRAVKRNWIEKDGYVTNPEIYYEVHYVVLTSDVIATYICDVHGEGKIDAAIIRVKDGYYDNEKVLAAKHKLESCGLYVTDVYPKCCCEEQYNHH</sequence>
<name>A0A1B6MH39_9HEMI</name>
<accession>A0A1B6MH39</accession>